<evidence type="ECO:0000313" key="2">
    <source>
        <dbReference type="EMBL" id="MTT32562.1"/>
    </source>
</evidence>
<dbReference type="AlphaFoldDB" id="A0A6N8CQX1"/>
<name>A0A6N8CQX1_9BACI</name>
<dbReference type="PIRSF" id="PIRSF037395">
    <property type="entry name" value="UCP037395_ABCper"/>
    <property type="match status" value="1"/>
</dbReference>
<comment type="caution">
    <text evidence="2">The sequence shown here is derived from an EMBL/GenBank/DDBJ whole genome shotgun (WGS) entry which is preliminary data.</text>
</comment>
<dbReference type="InterPro" id="IPR017196">
    <property type="entry name" value="ECF_substrate-spec_UCP037395"/>
</dbReference>
<proteinExistence type="predicted"/>
<feature type="transmembrane region" description="Helical" evidence="1">
    <location>
        <begin position="18"/>
        <end position="35"/>
    </location>
</feature>
<feature type="transmembrane region" description="Helical" evidence="1">
    <location>
        <begin position="137"/>
        <end position="158"/>
    </location>
</feature>
<evidence type="ECO:0000313" key="3">
    <source>
        <dbReference type="Proteomes" id="UP000440978"/>
    </source>
</evidence>
<organism evidence="2 3">
    <name type="scientific">Terrilactibacillus tamarindi</name>
    <dbReference type="NCBI Taxonomy" id="2599694"/>
    <lineage>
        <taxon>Bacteria</taxon>
        <taxon>Bacillati</taxon>
        <taxon>Bacillota</taxon>
        <taxon>Bacilli</taxon>
        <taxon>Bacillales</taxon>
        <taxon>Bacillaceae</taxon>
        <taxon>Terrilactibacillus</taxon>
    </lineage>
</organism>
<feature type="transmembrane region" description="Helical" evidence="1">
    <location>
        <begin position="178"/>
        <end position="200"/>
    </location>
</feature>
<keyword evidence="1" id="KW-0812">Transmembrane</keyword>
<feature type="transmembrane region" description="Helical" evidence="1">
    <location>
        <begin position="47"/>
        <end position="64"/>
    </location>
</feature>
<keyword evidence="3" id="KW-1185">Reference proteome</keyword>
<accession>A0A6N8CQX1</accession>
<keyword evidence="1" id="KW-1133">Transmembrane helix</keyword>
<dbReference type="InterPro" id="IPR024529">
    <property type="entry name" value="ECF_trnsprt_substrate-spec"/>
</dbReference>
<dbReference type="Gene3D" id="1.10.1760.20">
    <property type="match status" value="1"/>
</dbReference>
<keyword evidence="1" id="KW-0472">Membrane</keyword>
<dbReference type="GO" id="GO:0022857">
    <property type="term" value="F:transmembrane transporter activity"/>
    <property type="evidence" value="ECO:0007669"/>
    <property type="project" value="InterPro"/>
</dbReference>
<gene>
    <name evidence="2" type="ORF">GMB86_11140</name>
</gene>
<feature type="transmembrane region" description="Helical" evidence="1">
    <location>
        <begin position="109"/>
        <end position="128"/>
    </location>
</feature>
<sequence length="227" mass="25957">MSLSGVLILSEFIWPEHLYFWISLFVIGTAAPFFIRFEVRHISGREVVLISILAAIAGLSRVPFSAFPSVQPVTFVIIVSSVVFGPESGFIIGTLSAFVSNLFLGQGPWTIWQMYAWGLIGVLAGFLGQTRILRSRLVLCVFGFLAGFLFGWIMNLWIILMNHEWTWAMVMSYYLSSFYFDFAHALSNVFFLAIFSKSWIKILSRFKLKYRLLDDTQMTHPKHKDTN</sequence>
<evidence type="ECO:0000256" key="1">
    <source>
        <dbReference type="SAM" id="Phobius"/>
    </source>
</evidence>
<dbReference type="Proteomes" id="UP000440978">
    <property type="component" value="Unassembled WGS sequence"/>
</dbReference>
<protein>
    <submittedName>
        <fullName evidence="2">ECF transporter S component</fullName>
    </submittedName>
</protein>
<reference evidence="2 3" key="1">
    <citation type="submission" date="2019-11" db="EMBL/GenBank/DDBJ databases">
        <title>Terrilactibacillus tamarindus sp. nov. BCM23-1 isolated from bark of Tamarindus indica.</title>
        <authorList>
            <person name="Kingkaew E."/>
            <person name="Tanasupawat S."/>
        </authorList>
    </citation>
    <scope>NUCLEOTIDE SEQUENCE [LARGE SCALE GENOMIC DNA]</scope>
    <source>
        <strain evidence="2 3">BCM23-1</strain>
    </source>
</reference>
<dbReference type="EMBL" id="WNHB01000017">
    <property type="protein sequence ID" value="MTT32562.1"/>
    <property type="molecule type" value="Genomic_DNA"/>
</dbReference>
<dbReference type="Pfam" id="PF12822">
    <property type="entry name" value="ECF_trnsprt"/>
    <property type="match status" value="1"/>
</dbReference>